<dbReference type="GO" id="GO:0016114">
    <property type="term" value="P:terpenoid biosynthetic process"/>
    <property type="evidence" value="ECO:0007669"/>
    <property type="project" value="TreeGrafter"/>
</dbReference>
<name>A0A9Y1BJW4_9ARCH</name>
<feature type="binding site" evidence="10">
    <location>
        <position position="177"/>
    </location>
    <ligand>
        <name>ATP</name>
        <dbReference type="ChEBI" id="CHEBI:30616"/>
    </ligand>
</feature>
<evidence type="ECO:0000256" key="8">
    <source>
        <dbReference type="ARBA" id="ARBA00023229"/>
    </source>
</evidence>
<evidence type="ECO:0000256" key="5">
    <source>
        <dbReference type="ARBA" id="ARBA00022741"/>
    </source>
</evidence>
<evidence type="ECO:0000256" key="6">
    <source>
        <dbReference type="ARBA" id="ARBA00022777"/>
    </source>
</evidence>
<dbReference type="InterPro" id="IPR001048">
    <property type="entry name" value="Asp/Glu/Uridylate_kinase"/>
</dbReference>
<dbReference type="GO" id="GO:0005829">
    <property type="term" value="C:cytosol"/>
    <property type="evidence" value="ECO:0007669"/>
    <property type="project" value="TreeGrafter"/>
</dbReference>
<keyword evidence="4" id="KW-0808">Transferase</keyword>
<reference evidence="13" key="1">
    <citation type="journal article" date="2022" name="Nat. Microbiol.">
        <title>Unique mobile elements and scalable gene flow at the prokaryote-eukaryote boundary revealed by circularized Asgard archaea genomes.</title>
        <authorList>
            <person name="Wu F."/>
            <person name="Speth D.R."/>
            <person name="Philosof A."/>
            <person name="Cremiere A."/>
            <person name="Narayanan A."/>
            <person name="Barco R.A."/>
            <person name="Connon S.A."/>
            <person name="Amend J.P."/>
            <person name="Antoshechkin I.A."/>
            <person name="Orphan V.J."/>
        </authorList>
    </citation>
    <scope>NUCLEOTIDE SEQUENCE</scope>
    <source>
        <strain evidence="13">PM71</strain>
    </source>
</reference>
<dbReference type="SUPFAM" id="SSF53633">
    <property type="entry name" value="Carbamate kinase-like"/>
    <property type="match status" value="1"/>
</dbReference>
<feature type="binding site" evidence="10">
    <location>
        <position position="156"/>
    </location>
    <ligand>
        <name>substrate</name>
    </ligand>
</feature>
<comment type="catalytic activity">
    <reaction evidence="9">
        <text>isopentenyl phosphate + ATP = isopentenyl diphosphate + ADP</text>
        <dbReference type="Rhea" id="RHEA:33963"/>
        <dbReference type="ChEBI" id="CHEBI:30616"/>
        <dbReference type="ChEBI" id="CHEBI:65078"/>
        <dbReference type="ChEBI" id="CHEBI:128769"/>
        <dbReference type="ChEBI" id="CHEBI:456216"/>
        <dbReference type="EC" id="2.7.4.26"/>
    </reaction>
</comment>
<proteinExistence type="inferred from homology"/>
<keyword evidence="8" id="KW-0414">Isoprene biosynthesis</keyword>
<evidence type="ECO:0000256" key="2">
    <source>
        <dbReference type="ARBA" id="ARBA00012908"/>
    </source>
</evidence>
<dbReference type="InterPro" id="IPR036393">
    <property type="entry name" value="AceGlu_kinase-like_sf"/>
</dbReference>
<evidence type="ECO:0000256" key="10">
    <source>
        <dbReference type="PIRSR" id="PIRSR016496-1"/>
    </source>
</evidence>
<gene>
    <name evidence="13" type="ORF">K9W45_07120</name>
</gene>
<dbReference type="PANTHER" id="PTHR43654:SF1">
    <property type="entry name" value="ISOPENTENYL PHOSPHATE KINASE"/>
    <property type="match status" value="1"/>
</dbReference>
<feature type="binding site" evidence="10">
    <location>
        <position position="56"/>
    </location>
    <ligand>
        <name>substrate</name>
    </ligand>
</feature>
<dbReference type="EMBL" id="CP084166">
    <property type="protein sequence ID" value="UJG39634.1"/>
    <property type="molecule type" value="Genomic_DNA"/>
</dbReference>
<protein>
    <recommendedName>
        <fullName evidence="3">Isopentenyl phosphate kinase</fullName>
        <ecNumber evidence="2">2.7.4.26</ecNumber>
    </recommendedName>
</protein>
<organism evidence="13">
    <name type="scientific">Candidatus Heimdallarchaeum aukensis</name>
    <dbReference type="NCBI Taxonomy" id="2876573"/>
    <lineage>
        <taxon>Archaea</taxon>
        <taxon>Promethearchaeati</taxon>
        <taxon>Candidatus Heimdallarchaeota</taxon>
        <taxon>Candidatus Heimdallarchaeia (ex Rinke et al. 2021) (nom. nud.)</taxon>
        <taxon>Candidatus Heimdallarchaeales</taxon>
        <taxon>Candidatus Heimdallarchaeaceae</taxon>
        <taxon>Candidatus Heimdallarchaeum</taxon>
    </lineage>
</organism>
<dbReference type="Pfam" id="PF00696">
    <property type="entry name" value="AA_kinase"/>
    <property type="match status" value="1"/>
</dbReference>
<dbReference type="Gene3D" id="3.40.1160.10">
    <property type="entry name" value="Acetylglutamate kinase-like"/>
    <property type="match status" value="1"/>
</dbReference>
<feature type="binding site" evidence="10">
    <location>
        <begin position="10"/>
        <end position="14"/>
    </location>
    <ligand>
        <name>ATP</name>
        <dbReference type="ChEBI" id="CHEBI:30616"/>
    </ligand>
</feature>
<evidence type="ECO:0000259" key="12">
    <source>
        <dbReference type="Pfam" id="PF00696"/>
    </source>
</evidence>
<evidence type="ECO:0000256" key="7">
    <source>
        <dbReference type="ARBA" id="ARBA00022840"/>
    </source>
</evidence>
<evidence type="ECO:0000313" key="13">
    <source>
        <dbReference type="EMBL" id="UJG39634.1"/>
    </source>
</evidence>
<evidence type="ECO:0000256" key="9">
    <source>
        <dbReference type="ARBA" id="ARBA00049063"/>
    </source>
</evidence>
<dbReference type="PANTHER" id="PTHR43654">
    <property type="entry name" value="GLUTAMATE 5-KINASE"/>
    <property type="match status" value="1"/>
</dbReference>
<feature type="binding site" evidence="10">
    <location>
        <position position="52"/>
    </location>
    <ligand>
        <name>ATP</name>
        <dbReference type="ChEBI" id="CHEBI:30616"/>
    </ligand>
</feature>
<comment type="similarity">
    <text evidence="1">Belongs to the isopentenyl phosphate kinase family.</text>
</comment>
<dbReference type="GO" id="GO:0102043">
    <property type="term" value="F:isopentenyl phosphate kinase activity"/>
    <property type="evidence" value="ECO:0007669"/>
    <property type="project" value="UniProtKB-EC"/>
</dbReference>
<evidence type="ECO:0000256" key="4">
    <source>
        <dbReference type="ARBA" id="ARBA00022679"/>
    </source>
</evidence>
<dbReference type="NCBIfam" id="NF040647">
    <property type="entry name" value="IPPK_Arch"/>
    <property type="match status" value="1"/>
</dbReference>
<keyword evidence="5 10" id="KW-0547">Nucleotide-binding</keyword>
<feature type="binding site" evidence="10">
    <location>
        <position position="224"/>
    </location>
    <ligand>
        <name>ATP</name>
        <dbReference type="ChEBI" id="CHEBI:30616"/>
    </ligand>
</feature>
<dbReference type="InterPro" id="IPR024192">
    <property type="entry name" value="Fosfomycin_R_FomA-type"/>
</dbReference>
<evidence type="ECO:0000256" key="3">
    <source>
        <dbReference type="ARBA" id="ARBA00017267"/>
    </source>
</evidence>
<dbReference type="EC" id="2.7.4.26" evidence="2"/>
<feature type="site" description="Transition state stabilizer" evidence="11">
    <location>
        <position position="19"/>
    </location>
</feature>
<feature type="domain" description="Aspartate/glutamate/uridylate kinase" evidence="12">
    <location>
        <begin position="7"/>
        <end position="234"/>
    </location>
</feature>
<dbReference type="Proteomes" id="UP001201020">
    <property type="component" value="Chromosome"/>
</dbReference>
<accession>A0A9Y1BJW4</accession>
<evidence type="ECO:0000256" key="11">
    <source>
        <dbReference type="PIRSR" id="PIRSR016496-2"/>
    </source>
</evidence>
<dbReference type="GO" id="GO:0005524">
    <property type="term" value="F:ATP binding"/>
    <property type="evidence" value="ECO:0007669"/>
    <property type="project" value="UniProtKB-KW"/>
</dbReference>
<evidence type="ECO:0000256" key="1">
    <source>
        <dbReference type="ARBA" id="ARBA00010540"/>
    </source>
</evidence>
<feature type="binding site" evidence="10">
    <location>
        <position position="51"/>
    </location>
    <ligand>
        <name>substrate</name>
    </ligand>
</feature>
<dbReference type="AlphaFoldDB" id="A0A9Y1BJW4"/>
<keyword evidence="7 10" id="KW-0067">ATP-binding</keyword>
<dbReference type="GO" id="GO:0016301">
    <property type="term" value="F:kinase activity"/>
    <property type="evidence" value="ECO:0007669"/>
    <property type="project" value="UniProtKB-KW"/>
</dbReference>
<sequence length="266" mass="30473">MNSKKIEIIKIGGSVITDKRNYKTLLTKNLARIIEEISLSFDKSRIIIHGAGSFGHIVAKKYDIINGFKKTEQIKGIIKIREDMTELTKNIVRLLNEKNLKAISFQTSAITFENQETRRIEIFVEPIKKALEMDLIPVLSGDIIFSENRSFSIISGDQLIEVLTHFFEVERVVFCSDIDGLLVYNEKNEQLLIEEIEYNKIDTINIAKIKETEKIDVTGEMNNKFNIIRKLSDKVNEVVLVNGLIEGRLRSVLNNEKTICTKIINK</sequence>
<keyword evidence="6" id="KW-0418">Kinase</keyword>
<dbReference type="PIRSF" id="PIRSF016496">
    <property type="entry name" value="Kin_FomA"/>
    <property type="match status" value="1"/>
</dbReference>